<dbReference type="Proteomes" id="UP000551501">
    <property type="component" value="Unassembled WGS sequence"/>
</dbReference>
<evidence type="ECO:0000313" key="1">
    <source>
        <dbReference type="EMBL" id="MBB4135011.1"/>
    </source>
</evidence>
<reference evidence="1 2" key="1">
    <citation type="submission" date="2020-08" db="EMBL/GenBank/DDBJ databases">
        <title>Sequencing the genomes of 1000 actinobacteria strains.</title>
        <authorList>
            <person name="Klenk H.-P."/>
        </authorList>
    </citation>
    <scope>NUCLEOTIDE SEQUENCE [LARGE SCALE GENOMIC DNA]</scope>
    <source>
        <strain evidence="1 2">DSM 45298</strain>
    </source>
</reference>
<organism evidence="1 2">
    <name type="scientific">Gordonia humi</name>
    <dbReference type="NCBI Taxonomy" id="686429"/>
    <lineage>
        <taxon>Bacteria</taxon>
        <taxon>Bacillati</taxon>
        <taxon>Actinomycetota</taxon>
        <taxon>Actinomycetes</taxon>
        <taxon>Mycobacteriales</taxon>
        <taxon>Gordoniaceae</taxon>
        <taxon>Gordonia</taxon>
    </lineage>
</organism>
<comment type="caution">
    <text evidence="1">The sequence shown here is derived from an EMBL/GenBank/DDBJ whole genome shotgun (WGS) entry which is preliminary data.</text>
</comment>
<protein>
    <submittedName>
        <fullName evidence="1">Uncharacterized protein</fullName>
    </submittedName>
</protein>
<name>A0A840ETW0_9ACTN</name>
<accession>A0A840ETW0</accession>
<dbReference type="EMBL" id="JACIFP010000001">
    <property type="protein sequence ID" value="MBB4135011.1"/>
    <property type="molecule type" value="Genomic_DNA"/>
</dbReference>
<proteinExistence type="predicted"/>
<keyword evidence="2" id="KW-1185">Reference proteome</keyword>
<dbReference type="AlphaFoldDB" id="A0A840ETW0"/>
<sequence>MIDGKRARSGRAAALESRLVKKFAEVVDMESERR</sequence>
<evidence type="ECO:0000313" key="2">
    <source>
        <dbReference type="Proteomes" id="UP000551501"/>
    </source>
</evidence>
<gene>
    <name evidence="1" type="ORF">BKA16_001563</name>
</gene>